<keyword evidence="2" id="KW-0378">Hydrolase</keyword>
<dbReference type="Gene3D" id="3.40.1350.10">
    <property type="match status" value="1"/>
</dbReference>
<dbReference type="GO" id="GO:0016787">
    <property type="term" value="F:hydrolase activity"/>
    <property type="evidence" value="ECO:0007669"/>
    <property type="project" value="UniProtKB-KW"/>
</dbReference>
<gene>
    <name evidence="2" type="ORF">H8L67_10345</name>
</gene>
<dbReference type="Proteomes" id="UP000824755">
    <property type="component" value="Chromosome"/>
</dbReference>
<dbReference type="InterPro" id="IPR016984">
    <property type="entry name" value="UCP031853"/>
</dbReference>
<name>A0ABX8WNE6_9GAMM</name>
<dbReference type="EMBL" id="CP080544">
    <property type="protein sequence ID" value="QYR52948.1"/>
    <property type="molecule type" value="Genomic_DNA"/>
</dbReference>
<proteinExistence type="predicted"/>
<keyword evidence="2" id="KW-0255">Endonuclease</keyword>
<dbReference type="PANTHER" id="PTHR30015">
    <property type="entry name" value="MRR RESTRICTION SYSTEM PROTEIN"/>
    <property type="match status" value="1"/>
</dbReference>
<dbReference type="PIRSF" id="PIRSF031853">
    <property type="entry name" value="UPC031853"/>
    <property type="match status" value="1"/>
</dbReference>
<dbReference type="PANTHER" id="PTHR30015:SF7">
    <property type="entry name" value="TYPE IV METHYL-DIRECTED RESTRICTION ENZYME ECOKMRR"/>
    <property type="match status" value="1"/>
</dbReference>
<sequence length="351" mass="38552">MSKETKLYLTRAGKLGEDEELALDNDLSIIGFRDIPSLESCNDYDSVFKIVEAQMPGAKPRAIGNRAGQLWAFSVAMKEGDLVVMPRKLTSQIAIGRVAGSYSYREINGELRHLRPVKWIRPDAPRTAFEQDLLHSLGAFMTVCNISRNDAERRVESILSGKPDPGLSLSIARTKITHPIAQPVDTEENLDLAQVAHDQIVAHIQTRFAGHALANLVDAVLKADGWVTKVSPPGADGGVDVLGGRGPLGLDNPRLCVQVKSQNSPADVTVYRTLQGTMQIFKADQGLLVCWGGFNKAVLSEAKQGHFAVRLWDSRDLVEAIYRTYESLPAEIQADLPLKRAWMLVQESTES</sequence>
<dbReference type="InterPro" id="IPR007560">
    <property type="entry name" value="Restrct_endonuc_IV_Mrr"/>
</dbReference>
<dbReference type="RefSeq" id="WP_220379768.1">
    <property type="nucleotide sequence ID" value="NZ_CP080544.1"/>
</dbReference>
<keyword evidence="3" id="KW-1185">Reference proteome</keyword>
<protein>
    <submittedName>
        <fullName evidence="2">Restriction endonuclease</fullName>
        <ecNumber evidence="2">3.1.21.-</ecNumber>
    </submittedName>
</protein>
<dbReference type="GO" id="GO:0004519">
    <property type="term" value="F:endonuclease activity"/>
    <property type="evidence" value="ECO:0007669"/>
    <property type="project" value="UniProtKB-KW"/>
</dbReference>
<dbReference type="SUPFAM" id="SSF52980">
    <property type="entry name" value="Restriction endonuclease-like"/>
    <property type="match status" value="1"/>
</dbReference>
<dbReference type="InterPro" id="IPR052906">
    <property type="entry name" value="Type_IV_Methyl-Rstrct_Enzyme"/>
</dbReference>
<dbReference type="InterPro" id="IPR011856">
    <property type="entry name" value="tRNA_endonuc-like_dom_sf"/>
</dbReference>
<dbReference type="EC" id="3.1.21.-" evidence="2"/>
<dbReference type="Pfam" id="PF04471">
    <property type="entry name" value="Mrr_cat"/>
    <property type="match status" value="1"/>
</dbReference>
<evidence type="ECO:0000313" key="2">
    <source>
        <dbReference type="EMBL" id="QYR52948.1"/>
    </source>
</evidence>
<reference evidence="2 3" key="1">
    <citation type="submission" date="2021-08" db="EMBL/GenBank/DDBJ databases">
        <title>Lysobacter sp. strain CJ11 Genome sequencing and assembly.</title>
        <authorList>
            <person name="Kim I."/>
        </authorList>
    </citation>
    <scope>NUCLEOTIDE SEQUENCE [LARGE SCALE GENOMIC DNA]</scope>
    <source>
        <strain evidence="2 3">CJ11</strain>
    </source>
</reference>
<evidence type="ECO:0000313" key="3">
    <source>
        <dbReference type="Proteomes" id="UP000824755"/>
    </source>
</evidence>
<feature type="domain" description="Restriction endonuclease type IV Mrr" evidence="1">
    <location>
        <begin position="208"/>
        <end position="320"/>
    </location>
</feature>
<organism evidence="2 3">
    <name type="scientific">Lysobacter soyae</name>
    <dbReference type="NCBI Taxonomy" id="2764185"/>
    <lineage>
        <taxon>Bacteria</taxon>
        <taxon>Pseudomonadati</taxon>
        <taxon>Pseudomonadota</taxon>
        <taxon>Gammaproteobacteria</taxon>
        <taxon>Lysobacterales</taxon>
        <taxon>Lysobacteraceae</taxon>
        <taxon>Lysobacter</taxon>
    </lineage>
</organism>
<accession>A0ABX8WNE6</accession>
<dbReference type="InterPro" id="IPR011335">
    <property type="entry name" value="Restrct_endonuc-II-like"/>
</dbReference>
<evidence type="ECO:0000259" key="1">
    <source>
        <dbReference type="Pfam" id="PF04471"/>
    </source>
</evidence>
<keyword evidence="2" id="KW-0540">Nuclease</keyword>